<evidence type="ECO:0000313" key="3">
    <source>
        <dbReference type="EMBL" id="OCK76669.1"/>
    </source>
</evidence>
<keyword evidence="2" id="KW-0472">Membrane</keyword>
<feature type="compositionally biased region" description="Acidic residues" evidence="1">
    <location>
        <begin position="21"/>
        <end position="36"/>
    </location>
</feature>
<dbReference type="OrthoDB" id="5128805at2759"/>
<protein>
    <submittedName>
        <fullName evidence="3">Uncharacterized protein</fullName>
    </submittedName>
</protein>
<reference evidence="3 4" key="1">
    <citation type="journal article" date="2016" name="Nat. Commun.">
        <title>Ectomycorrhizal ecology is imprinted in the genome of the dominant symbiotic fungus Cenococcum geophilum.</title>
        <authorList>
            <consortium name="DOE Joint Genome Institute"/>
            <person name="Peter M."/>
            <person name="Kohler A."/>
            <person name="Ohm R.A."/>
            <person name="Kuo A."/>
            <person name="Krutzmann J."/>
            <person name="Morin E."/>
            <person name="Arend M."/>
            <person name="Barry K.W."/>
            <person name="Binder M."/>
            <person name="Choi C."/>
            <person name="Clum A."/>
            <person name="Copeland A."/>
            <person name="Grisel N."/>
            <person name="Haridas S."/>
            <person name="Kipfer T."/>
            <person name="LaButti K."/>
            <person name="Lindquist E."/>
            <person name="Lipzen A."/>
            <person name="Maire R."/>
            <person name="Meier B."/>
            <person name="Mihaltcheva S."/>
            <person name="Molinier V."/>
            <person name="Murat C."/>
            <person name="Poggeler S."/>
            <person name="Quandt C.A."/>
            <person name="Sperisen C."/>
            <person name="Tritt A."/>
            <person name="Tisserant E."/>
            <person name="Crous P.W."/>
            <person name="Henrissat B."/>
            <person name="Nehls U."/>
            <person name="Egli S."/>
            <person name="Spatafora J.W."/>
            <person name="Grigoriev I.V."/>
            <person name="Martin F.M."/>
        </authorList>
    </citation>
    <scope>NUCLEOTIDE SEQUENCE [LARGE SCALE GENOMIC DNA]</scope>
    <source>
        <strain evidence="3 4">CBS 459.81</strain>
    </source>
</reference>
<sequence length="462" mass="51902">MGGPSTTDFTPLPVEERIDDSVEAPVEDVDASDDEGLYNTNAPLLSNRSRGNGTPSTQLRSPFLAKLSRCNPFRRSLWTSNTKRSSRSWFNLFITSLIALLITTVIALSISTGILASRTASCPPSYRRYWRPTTHLPLNNGPSGRPQTSYNNALNFPAVYPPLTSHPGSACQTAWNTLTDIPCHEKIWNRSWDNGRHESLFDPDISMYASAMCSSRCTQAIQRAYRLIMSQCTADDKFALAGYIGSFSADRGLEDGPIGVIATIERRLQHTCRQSPFRERFQYYTTYCVAEMYLDWFVVDGMNTANLEGLEYIKAKTSAPHIEPRHYRSFSFQDDCDNVDSYTNNRIIEERHFGPGINQTSCGWCTMDWLDRKLQSWAPGEISDPDSTDTVSLEDYLLRIKDVGQRCNTDDWNRVYGKAIRKYKDEGLLPPDWEDDGKKPCSDKAAGATPVLAAVVLPATPF</sequence>
<feature type="transmembrane region" description="Helical" evidence="2">
    <location>
        <begin position="89"/>
        <end position="116"/>
    </location>
</feature>
<keyword evidence="2" id="KW-1133">Transmembrane helix</keyword>
<dbReference type="EMBL" id="KV745190">
    <property type="protein sequence ID" value="OCK76669.1"/>
    <property type="molecule type" value="Genomic_DNA"/>
</dbReference>
<keyword evidence="2" id="KW-0812">Transmembrane</keyword>
<accession>A0A8E2JC74</accession>
<proteinExistence type="predicted"/>
<evidence type="ECO:0000256" key="2">
    <source>
        <dbReference type="SAM" id="Phobius"/>
    </source>
</evidence>
<evidence type="ECO:0000256" key="1">
    <source>
        <dbReference type="SAM" id="MobiDB-lite"/>
    </source>
</evidence>
<dbReference type="Proteomes" id="UP000250266">
    <property type="component" value="Unassembled WGS sequence"/>
</dbReference>
<keyword evidence="4" id="KW-1185">Reference proteome</keyword>
<organism evidence="3 4">
    <name type="scientific">Lepidopterella palustris CBS 459.81</name>
    <dbReference type="NCBI Taxonomy" id="1314670"/>
    <lineage>
        <taxon>Eukaryota</taxon>
        <taxon>Fungi</taxon>
        <taxon>Dikarya</taxon>
        <taxon>Ascomycota</taxon>
        <taxon>Pezizomycotina</taxon>
        <taxon>Dothideomycetes</taxon>
        <taxon>Pleosporomycetidae</taxon>
        <taxon>Mytilinidiales</taxon>
        <taxon>Argynnaceae</taxon>
        <taxon>Lepidopterella</taxon>
    </lineage>
</organism>
<feature type="compositionally biased region" description="Polar residues" evidence="1">
    <location>
        <begin position="38"/>
        <end position="58"/>
    </location>
</feature>
<gene>
    <name evidence="3" type="ORF">K432DRAFT_385246</name>
</gene>
<feature type="region of interest" description="Disordered" evidence="1">
    <location>
        <begin position="1"/>
        <end position="58"/>
    </location>
</feature>
<name>A0A8E2JC74_9PEZI</name>
<evidence type="ECO:0000313" key="4">
    <source>
        <dbReference type="Proteomes" id="UP000250266"/>
    </source>
</evidence>
<dbReference type="AlphaFoldDB" id="A0A8E2JC74"/>